<evidence type="ECO:0000256" key="3">
    <source>
        <dbReference type="ARBA" id="ARBA00023125"/>
    </source>
</evidence>
<dbReference type="Pfam" id="PF04542">
    <property type="entry name" value="Sigma70_r2"/>
    <property type="match status" value="1"/>
</dbReference>
<feature type="compositionally biased region" description="Basic and acidic residues" evidence="6">
    <location>
        <begin position="351"/>
        <end position="360"/>
    </location>
</feature>
<dbReference type="GO" id="GO:0003677">
    <property type="term" value="F:DNA binding"/>
    <property type="evidence" value="ECO:0007669"/>
    <property type="project" value="UniProtKB-KW"/>
</dbReference>
<dbReference type="GO" id="GO:0016987">
    <property type="term" value="F:sigma factor activity"/>
    <property type="evidence" value="ECO:0007669"/>
    <property type="project" value="UniProtKB-KW"/>
</dbReference>
<keyword evidence="1 5" id="KW-0805">Transcription regulation</keyword>
<feature type="compositionally biased region" description="Pro residues" evidence="6">
    <location>
        <begin position="310"/>
        <end position="321"/>
    </location>
</feature>
<dbReference type="InterPro" id="IPR000838">
    <property type="entry name" value="RNA_pol_sigma70_ECF_CS"/>
</dbReference>
<dbReference type="AlphaFoldDB" id="A0A6H9Z3G6"/>
<accession>A0A6H9Z3G6</accession>
<feature type="compositionally biased region" description="Polar residues" evidence="6">
    <location>
        <begin position="521"/>
        <end position="546"/>
    </location>
</feature>
<reference evidence="8 9" key="1">
    <citation type="submission" date="2019-09" db="EMBL/GenBank/DDBJ databases">
        <title>Actinomadura physcomitrii sp. nov., a novel actinomycete isolated from moss [Physcomitrium sphaericum (Ludw) Fuernr].</title>
        <authorList>
            <person name="Zhuang X."/>
            <person name="Liu C."/>
        </authorList>
    </citation>
    <scope>NUCLEOTIDE SEQUENCE [LARGE SCALE GENOMIC DNA]</scope>
    <source>
        <strain evidence="8 9">HMC1</strain>
    </source>
</reference>
<evidence type="ECO:0000256" key="1">
    <source>
        <dbReference type="ARBA" id="ARBA00023015"/>
    </source>
</evidence>
<dbReference type="InterPro" id="IPR014284">
    <property type="entry name" value="RNA_pol_sigma-70_dom"/>
</dbReference>
<dbReference type="PANTHER" id="PTHR43133">
    <property type="entry name" value="RNA POLYMERASE ECF-TYPE SIGMA FACTO"/>
    <property type="match status" value="1"/>
</dbReference>
<dbReference type="Proteomes" id="UP000468735">
    <property type="component" value="Unassembled WGS sequence"/>
</dbReference>
<dbReference type="InterPro" id="IPR039425">
    <property type="entry name" value="RNA_pol_sigma-70-like"/>
</dbReference>
<comment type="similarity">
    <text evidence="5">Belongs to the sigma-70 factor family. ECF subfamily.</text>
</comment>
<protein>
    <recommendedName>
        <fullName evidence="5">RNA polymerase sigma factor</fullName>
    </recommendedName>
</protein>
<gene>
    <name evidence="8" type="ORF">F8566_10785</name>
</gene>
<evidence type="ECO:0000313" key="9">
    <source>
        <dbReference type="Proteomes" id="UP000468735"/>
    </source>
</evidence>
<dbReference type="EMBL" id="WBMT01000004">
    <property type="protein sequence ID" value="KAB2350263.1"/>
    <property type="molecule type" value="Genomic_DNA"/>
</dbReference>
<evidence type="ECO:0000256" key="5">
    <source>
        <dbReference type="RuleBase" id="RU000716"/>
    </source>
</evidence>
<dbReference type="PROSITE" id="PS01063">
    <property type="entry name" value="SIGMA70_ECF"/>
    <property type="match status" value="1"/>
</dbReference>
<dbReference type="GO" id="GO:0006352">
    <property type="term" value="P:DNA-templated transcription initiation"/>
    <property type="evidence" value="ECO:0007669"/>
    <property type="project" value="InterPro"/>
</dbReference>
<dbReference type="OrthoDB" id="8611574at2"/>
<name>A0A6H9Z3G6_9ACTN</name>
<comment type="caution">
    <text evidence="8">The sequence shown here is derived from an EMBL/GenBank/DDBJ whole genome shotgun (WGS) entry which is preliminary data.</text>
</comment>
<organism evidence="8 9">
    <name type="scientific">Actinomadura rudentiformis</name>
    <dbReference type="NCBI Taxonomy" id="359158"/>
    <lineage>
        <taxon>Bacteria</taxon>
        <taxon>Bacillati</taxon>
        <taxon>Actinomycetota</taxon>
        <taxon>Actinomycetes</taxon>
        <taxon>Streptosporangiales</taxon>
        <taxon>Thermomonosporaceae</taxon>
        <taxon>Actinomadura</taxon>
    </lineage>
</organism>
<dbReference type="InterPro" id="IPR007627">
    <property type="entry name" value="RNA_pol_sigma70_r2"/>
</dbReference>
<evidence type="ECO:0000256" key="6">
    <source>
        <dbReference type="SAM" id="MobiDB-lite"/>
    </source>
</evidence>
<feature type="domain" description="RNA polymerase sigma-70 region 2" evidence="7">
    <location>
        <begin position="31"/>
        <end position="97"/>
    </location>
</feature>
<feature type="region of interest" description="Disordered" evidence="6">
    <location>
        <begin position="516"/>
        <end position="546"/>
    </location>
</feature>
<dbReference type="SUPFAM" id="SSF88946">
    <property type="entry name" value="Sigma2 domain of RNA polymerase sigma factors"/>
    <property type="match status" value="1"/>
</dbReference>
<dbReference type="Gene3D" id="1.10.1740.10">
    <property type="match status" value="1"/>
</dbReference>
<evidence type="ECO:0000256" key="4">
    <source>
        <dbReference type="ARBA" id="ARBA00023163"/>
    </source>
</evidence>
<keyword evidence="2 5" id="KW-0731">Sigma factor</keyword>
<evidence type="ECO:0000256" key="2">
    <source>
        <dbReference type="ARBA" id="ARBA00023082"/>
    </source>
</evidence>
<keyword evidence="3 5" id="KW-0238">DNA-binding</keyword>
<dbReference type="NCBIfam" id="TIGR02937">
    <property type="entry name" value="sigma70-ECF"/>
    <property type="match status" value="1"/>
</dbReference>
<keyword evidence="9" id="KW-1185">Reference proteome</keyword>
<evidence type="ECO:0000313" key="8">
    <source>
        <dbReference type="EMBL" id="KAB2350263.1"/>
    </source>
</evidence>
<dbReference type="InterPro" id="IPR013325">
    <property type="entry name" value="RNA_pol_sigma_r2"/>
</dbReference>
<proteinExistence type="inferred from homology"/>
<feature type="region of interest" description="Disordered" evidence="6">
    <location>
        <begin position="310"/>
        <end position="380"/>
    </location>
</feature>
<keyword evidence="4 5" id="KW-0804">Transcription</keyword>
<evidence type="ECO:0000259" key="7">
    <source>
        <dbReference type="Pfam" id="PF04542"/>
    </source>
</evidence>
<sequence length="546" mass="59341">MLPDPDVGRALIDQRTVEAARAGDRQALDELVVRSLPLVYNIVGRALNGHGDTDDVVQETMIRVIGNLGGLRDPARYRPWLVAIAVRQVRDRVHRRRHNGEELAVEPAGPDFAELTILRLQLEGERREVAESVRWLDDADRQVFSLWCLELAGELTRPELASALGLTRQHVAVRVQRMKSRLETARGIVRALEGGCRELAEITGSWDGHPDSLWRKRLARHVRSCPTCGTQRATLPAERLLAGLALVPLPVGFALGTLVKAPAAAAPAGLMAQATAMLAKPMAAVTLAGGVAVAGGSAYVFEELANPPPPPAALPLGPTLPAPESAEPRAALTPPAPSPRRISLYGSVVDTVDRAPDPRRRPGPLPRRRETGMTLSTGDKADLKHRGENVTFRGRGYLLVRWQVMNGGQVVMPTWTALTGKLFHVASGGGRRLDDRQPGTSRTWMGLRTGTARLPPGAQQMWQNEYYHLSGSVTLNQNESSETDYNIFTKPVTHTEIVADIGTPPDGAGIIRYGLVRDTGGDSTPVPQYLTRTRNPAQVPQQSRVR</sequence>
<dbReference type="PANTHER" id="PTHR43133:SF51">
    <property type="entry name" value="RNA POLYMERASE SIGMA FACTOR"/>
    <property type="match status" value="1"/>
</dbReference>